<accession>A0A8S2FD44</accession>
<dbReference type="InterPro" id="IPR045170">
    <property type="entry name" value="MTOX"/>
</dbReference>
<proteinExistence type="predicted"/>
<name>A0A8S2FD44_9BILA</name>
<evidence type="ECO:0000313" key="5">
    <source>
        <dbReference type="EMBL" id="CAF1425614.1"/>
    </source>
</evidence>
<dbReference type="GO" id="GO:0050660">
    <property type="term" value="F:flavin adenine dinucleotide binding"/>
    <property type="evidence" value="ECO:0007669"/>
    <property type="project" value="InterPro"/>
</dbReference>
<gene>
    <name evidence="5" type="ORF">OVA965_LOCUS33842</name>
    <name evidence="6" type="ORF">TMI583_LOCUS34751</name>
</gene>
<dbReference type="InterPro" id="IPR036188">
    <property type="entry name" value="FAD/NAD-bd_sf"/>
</dbReference>
<keyword evidence="3" id="KW-0274">FAD</keyword>
<evidence type="ECO:0000256" key="4">
    <source>
        <dbReference type="ARBA" id="ARBA00023002"/>
    </source>
</evidence>
<keyword evidence="4" id="KW-0560">Oxidoreductase</keyword>
<dbReference type="AlphaFoldDB" id="A0A8S2FD44"/>
<comment type="caution">
    <text evidence="5">The sequence shown here is derived from an EMBL/GenBank/DDBJ whole genome shotgun (WGS) entry which is preliminary data.</text>
</comment>
<dbReference type="Gene3D" id="3.50.50.60">
    <property type="entry name" value="FAD/NAD(P)-binding domain"/>
    <property type="match status" value="1"/>
</dbReference>
<keyword evidence="2" id="KW-0285">Flavoprotein</keyword>
<dbReference type="Gene3D" id="3.30.9.10">
    <property type="entry name" value="D-Amino Acid Oxidase, subunit A, domain 2"/>
    <property type="match status" value="1"/>
</dbReference>
<dbReference type="Proteomes" id="UP000677228">
    <property type="component" value="Unassembled WGS sequence"/>
</dbReference>
<reference evidence="5" key="1">
    <citation type="submission" date="2021-02" db="EMBL/GenBank/DDBJ databases">
        <authorList>
            <person name="Nowell W R."/>
        </authorList>
    </citation>
    <scope>NUCLEOTIDE SEQUENCE</scope>
</reference>
<evidence type="ECO:0000313" key="6">
    <source>
        <dbReference type="EMBL" id="CAF4224996.1"/>
    </source>
</evidence>
<comment type="cofactor">
    <cofactor evidence="1">
        <name>FAD</name>
        <dbReference type="ChEBI" id="CHEBI:57692"/>
    </cofactor>
</comment>
<dbReference type="PANTHER" id="PTHR10961">
    <property type="entry name" value="PEROXISOMAL SARCOSINE OXIDASE"/>
    <property type="match status" value="1"/>
</dbReference>
<dbReference type="EMBL" id="CAJNOK010027772">
    <property type="protein sequence ID" value="CAF1425614.1"/>
    <property type="molecule type" value="Genomic_DNA"/>
</dbReference>
<dbReference type="PANTHER" id="PTHR10961:SF7">
    <property type="entry name" value="FAD DEPENDENT OXIDOREDUCTASE DOMAIN-CONTAINING PROTEIN"/>
    <property type="match status" value="1"/>
</dbReference>
<organism evidence="5 7">
    <name type="scientific">Didymodactylos carnosus</name>
    <dbReference type="NCBI Taxonomy" id="1234261"/>
    <lineage>
        <taxon>Eukaryota</taxon>
        <taxon>Metazoa</taxon>
        <taxon>Spiralia</taxon>
        <taxon>Gnathifera</taxon>
        <taxon>Rotifera</taxon>
        <taxon>Eurotatoria</taxon>
        <taxon>Bdelloidea</taxon>
        <taxon>Philodinida</taxon>
        <taxon>Philodinidae</taxon>
        <taxon>Didymodactylos</taxon>
    </lineage>
</organism>
<evidence type="ECO:0000256" key="1">
    <source>
        <dbReference type="ARBA" id="ARBA00001974"/>
    </source>
</evidence>
<dbReference type="GO" id="GO:0008115">
    <property type="term" value="F:sarcosine oxidase activity"/>
    <property type="evidence" value="ECO:0007669"/>
    <property type="project" value="TreeGrafter"/>
</dbReference>
<protein>
    <submittedName>
        <fullName evidence="5">Uncharacterized protein</fullName>
    </submittedName>
</protein>
<evidence type="ECO:0000256" key="3">
    <source>
        <dbReference type="ARBA" id="ARBA00022827"/>
    </source>
</evidence>
<sequence length="272" mass="31303">MTTLLRILSRNSNVFIREQTEFLSLKLNNQTEIVTNRGIYYASRKVLFVPGPYAKNISHLLNFDLNITLWELPIYYFRLSPNATQLPTWLAWDGNDLQSLFASFPITSLSSNYIAISPRFIRNLSKPLIYPSQRTNTIDVFLTQKVIEWVLGNVGTQVNISDYYFSNQTCLATFLPDNRFLLDYVPQTNRRVLIQAAGWSMKFVPVWGDILSDIIFLDEAMNSSSKYAPYMEYFSLSRPNGVIESTTITSKGFQTKSICFLTLVLSFYTAFF</sequence>
<evidence type="ECO:0000256" key="2">
    <source>
        <dbReference type="ARBA" id="ARBA00022630"/>
    </source>
</evidence>
<dbReference type="Proteomes" id="UP000682733">
    <property type="component" value="Unassembled WGS sequence"/>
</dbReference>
<evidence type="ECO:0000313" key="7">
    <source>
        <dbReference type="Proteomes" id="UP000677228"/>
    </source>
</evidence>
<dbReference type="EMBL" id="CAJOBA010049551">
    <property type="protein sequence ID" value="CAF4224996.1"/>
    <property type="molecule type" value="Genomic_DNA"/>
</dbReference>